<dbReference type="Pfam" id="PF24663">
    <property type="entry name" value="DUF7651"/>
    <property type="match status" value="1"/>
</dbReference>
<dbReference type="InterPro" id="IPR019135">
    <property type="entry name" value="Polycomb_protein_VEFS-Box"/>
</dbReference>
<dbReference type="GO" id="GO:0006325">
    <property type="term" value="P:chromatin organization"/>
    <property type="evidence" value="ECO:0007669"/>
    <property type="project" value="UniProtKB-KW"/>
</dbReference>
<evidence type="ECO:0000256" key="7">
    <source>
        <dbReference type="ARBA" id="ARBA00023163"/>
    </source>
</evidence>
<organism evidence="11 12">
    <name type="scientific">Phoenix dactylifera</name>
    <name type="common">Date palm</name>
    <dbReference type="NCBI Taxonomy" id="42345"/>
    <lineage>
        <taxon>Eukaryota</taxon>
        <taxon>Viridiplantae</taxon>
        <taxon>Streptophyta</taxon>
        <taxon>Embryophyta</taxon>
        <taxon>Tracheophyta</taxon>
        <taxon>Spermatophyta</taxon>
        <taxon>Magnoliopsida</taxon>
        <taxon>Liliopsida</taxon>
        <taxon>Arecaceae</taxon>
        <taxon>Coryphoideae</taxon>
        <taxon>Phoeniceae</taxon>
        <taxon>Phoenix</taxon>
    </lineage>
</organism>
<dbReference type="Pfam" id="PF23320">
    <property type="entry name" value="Zn_SUZ12"/>
    <property type="match status" value="1"/>
</dbReference>
<dbReference type="RefSeq" id="XP_038970727.1">
    <property type="nucleotide sequence ID" value="XM_039114799.1"/>
</dbReference>
<evidence type="ECO:0000256" key="2">
    <source>
        <dbReference type="ARBA" id="ARBA00022723"/>
    </source>
</evidence>
<keyword evidence="3" id="KW-0863">Zinc-finger</keyword>
<keyword evidence="7" id="KW-0804">Transcription</keyword>
<evidence type="ECO:0000259" key="10">
    <source>
        <dbReference type="Pfam" id="PF24663"/>
    </source>
</evidence>
<reference evidence="12" key="2">
    <citation type="submission" date="2025-08" db="UniProtKB">
        <authorList>
            <consortium name="RefSeq"/>
        </authorList>
    </citation>
    <scope>IDENTIFICATION</scope>
    <source>
        <tissue evidence="12">Young leaves</tissue>
    </source>
</reference>
<reference evidence="11" key="1">
    <citation type="journal article" date="2019" name="Nat. Commun.">
        <title>Genome-wide association mapping of date palm fruit traits.</title>
        <authorList>
            <person name="Hazzouri K.M."/>
            <person name="Gros-Balthazard M."/>
            <person name="Flowers J.M."/>
            <person name="Copetti D."/>
            <person name="Lemansour A."/>
            <person name="Lebrun M."/>
            <person name="Masmoudi K."/>
            <person name="Ferrand S."/>
            <person name="Dhar M.I."/>
            <person name="Fresquez Z.A."/>
            <person name="Rosas U."/>
            <person name="Zhang J."/>
            <person name="Talag J."/>
            <person name="Lee S."/>
            <person name="Kudrna D."/>
            <person name="Powell R.F."/>
            <person name="Leitch I.J."/>
            <person name="Krueger R.R."/>
            <person name="Wing R.A."/>
            <person name="Amiri K.M.A."/>
            <person name="Purugganan M.D."/>
        </authorList>
    </citation>
    <scope>NUCLEOTIDE SEQUENCE [LARGE SCALE GENOMIC DNA]</scope>
    <source>
        <strain evidence="11">cv. Khalas</strain>
    </source>
</reference>
<evidence type="ECO:0000259" key="8">
    <source>
        <dbReference type="Pfam" id="PF09733"/>
    </source>
</evidence>
<dbReference type="OrthoDB" id="166746at2759"/>
<proteinExistence type="inferred from homology"/>
<evidence type="ECO:0000256" key="4">
    <source>
        <dbReference type="ARBA" id="ARBA00022833"/>
    </source>
</evidence>
<accession>A0A8B8ZBQ4</accession>
<dbReference type="InterPro" id="IPR057540">
    <property type="entry name" value="Znf_SUZ12"/>
</dbReference>
<dbReference type="CDD" id="cd21553">
    <property type="entry name" value="VEFS-box_EMF2-like"/>
    <property type="match status" value="1"/>
</dbReference>
<keyword evidence="6" id="KW-0805">Transcription regulation</keyword>
<evidence type="ECO:0000256" key="3">
    <source>
        <dbReference type="ARBA" id="ARBA00022771"/>
    </source>
</evidence>
<keyword evidence="5" id="KW-0156">Chromatin regulator</keyword>
<dbReference type="KEGG" id="pda:103721166"/>
<dbReference type="GO" id="GO:0031490">
    <property type="term" value="F:chromatin DNA binding"/>
    <property type="evidence" value="ECO:0007669"/>
    <property type="project" value="TreeGrafter"/>
</dbReference>
<dbReference type="Pfam" id="PF09733">
    <property type="entry name" value="VEFS-Box"/>
    <property type="match status" value="1"/>
</dbReference>
<name>A0A8B8ZBQ4_PHODC</name>
<dbReference type="CDD" id="cd21749">
    <property type="entry name" value="ZnB-Zn_EMF2-like"/>
    <property type="match status" value="1"/>
</dbReference>
<comment type="similarity">
    <text evidence="1">Belongs to the VEFS (VRN2-EMF2-FIS2-SU(Z)12) family.</text>
</comment>
<feature type="domain" description="DUF7651" evidence="10">
    <location>
        <begin position="51"/>
        <end position="234"/>
    </location>
</feature>
<evidence type="ECO:0000256" key="1">
    <source>
        <dbReference type="ARBA" id="ARBA00007416"/>
    </source>
</evidence>
<keyword evidence="2" id="KW-0479">Metal-binding</keyword>
<gene>
    <name evidence="12" type="primary">LOC103721166</name>
</gene>
<evidence type="ECO:0000313" key="11">
    <source>
        <dbReference type="Proteomes" id="UP000228380"/>
    </source>
</evidence>
<dbReference type="GO" id="GO:0005634">
    <property type="term" value="C:nucleus"/>
    <property type="evidence" value="ECO:0007669"/>
    <property type="project" value="TreeGrafter"/>
</dbReference>
<evidence type="ECO:0000313" key="12">
    <source>
        <dbReference type="RefSeq" id="XP_038970727.1"/>
    </source>
</evidence>
<dbReference type="GeneID" id="103721166"/>
<sequence>MCHQQSQVCLTADEQVAGEESLSVYCKPVEFYNILQKRASKNPSFLQRCLQYKIRAKHQRRIRITVSLSRAKNVVVHSKDVFPLHVLLGRPFADVTVTQTYAIYQISQTGVVTSFSEFGKKDQVEATFVIPEIKKLATDTRIRILNIILVRNAELAGNCLWGKIPIDSFCSSSENCAALSVGHQTEMLSTVNLHPGVSEPSFLENCLTLHSRCMDSMCSYQVQVSVRAQEIGAKEKSPYNSYSYDDVPTSSLTHIKRLRSGNVVFNYGYYNNRLRKTEVTEDFSCPFCLVKCASFKGLKCHLTASHDLFHFEFEESEEYQAVNVSVRTDIQIFEVDPKLDSFFYCSKFRRHRRAKKIFQAVSHVRSHVLESDLPEAAQEGFHDNYPWENGTHSSCRPISYPTDASFVNKHNDNGFYKEEKLQKSLFNETQLLSAKHKAESFGLENRHAADCIEPVSSSPDTTVVCATTAQASTGNDCAQPVSESSLAPVNALQYPKTQKPCVKRANRRNCSLLQKRQFFHSHGYQPMALEEVLSDQDGEDEMDNDVADIEDRMMFDEFVKMTKDEKQIMHLWNSFVRRQRVVADGHIPWACEAFSRLHGQDLVRDPGLLWCWRLLMIKLWNHALLDAQTMNNCNLILEGFQNKNPDPKQS</sequence>
<keyword evidence="11" id="KW-1185">Reference proteome</keyword>
<dbReference type="GO" id="GO:0008270">
    <property type="term" value="F:zinc ion binding"/>
    <property type="evidence" value="ECO:0007669"/>
    <property type="project" value="UniProtKB-KW"/>
</dbReference>
<keyword evidence="4" id="KW-0862">Zinc</keyword>
<protein>
    <submittedName>
        <fullName evidence="12">Polycomb group protein EMF2B-like</fullName>
    </submittedName>
</protein>
<feature type="domain" description="Polycomb protein SUZ12-like zinc finger" evidence="9">
    <location>
        <begin position="261"/>
        <end position="329"/>
    </location>
</feature>
<evidence type="ECO:0000256" key="5">
    <source>
        <dbReference type="ARBA" id="ARBA00022853"/>
    </source>
</evidence>
<feature type="domain" description="Polycomb protein VEFS-Box" evidence="8">
    <location>
        <begin position="508"/>
        <end position="630"/>
    </location>
</feature>
<evidence type="ECO:0000259" key="9">
    <source>
        <dbReference type="Pfam" id="PF23320"/>
    </source>
</evidence>
<dbReference type="InterPro" id="IPR056068">
    <property type="entry name" value="EMF2-like_DUF7651"/>
</dbReference>
<dbReference type="AlphaFoldDB" id="A0A8B8ZBQ4"/>
<dbReference type="PANTHER" id="PTHR22597">
    <property type="entry name" value="POLYCOMB GROUP PROTEIN"/>
    <property type="match status" value="1"/>
</dbReference>
<dbReference type="PANTHER" id="PTHR22597:SF0">
    <property type="entry name" value="POLYCOMB PROTEIN SUZ12"/>
    <property type="match status" value="1"/>
</dbReference>
<dbReference type="Proteomes" id="UP000228380">
    <property type="component" value="Chromosome 17"/>
</dbReference>
<evidence type="ECO:0000256" key="6">
    <source>
        <dbReference type="ARBA" id="ARBA00023015"/>
    </source>
</evidence>